<sequence>MASEHFAKQIESLWGDARHAHDDGDGERARALASAVLALDPEHAEARRLLDGSARRCQMTLMFCDLVGSTALSQTLDPEDMTEVLRGYRAICAQAVQRFGGFIEDRQGDGLLVRFGFPSVHEDDARRGVLGGLEIVRGVRAQREHGVELHVRVAVHTGMVVIDDGGVVGAAPNEASRLQTFAEPDTVLISEATHALVDGYFDVEARGVATLRDVLAPMRIYAVAGERADRRFDATGDLTPFTGRERERDVLVGAWRDAAEDDASPCVLVSGAAGIGKSRTIMEAARVAGTDVRLCPCSGYHQTTSLHAFRDVLEQACGIAEHDDTGRRLAKLRSAVDTADGDLPLLAAALSIPLEATVPQSEVDPSLLRTKAIGAAADLVRSAAAEAPVFLVVEDLHWADESTLELIGLLLAAPHPGLLIVLSGRERFQPPWDEAPLQRVELVPLSTGESQAMAVRLAGGAGLGADRLRALIARSDGIPLYLEELVRSSDVSDPRGLYPAIREPDPRIPSALRDSLLARLASPGVNLELAQIAATIGRDVDRELLQRVSELADSTFHTRLANLMAAGLVDGSGEHMIRFRHELIRVVAYETQRRAEARDRHSRIADLLGTTARPASRDAGEAAFHLEKAHRFDEAILAYVDAARAGQALGTHKEATTDLTHALGLIERLPAGRERLVTELTVRGLRSFSAVMARGFSAEEAMEDHARCVELCTELGGGPEQLSSLMLGWAYYCSQGDLVEADRVSDTIEQAIAAAGIALPAREVFKGTTRSFQGHLQEARELMEGGLAHAWSSPPGRTPEHWPMPNDLAVSVSGHLAVTRWIMGDPHGARLIGEQGLRRAATLPFPFGPFSKAYLDGCLALVQRLAGEHAVSLRHGQEMLATGERHGFALWSLVGWMHVSFDRVHLGELEALDAAVAAVEQWRIARASEVWTPYFLTALAAAQLHAGRAGEARVTLDEALAVAAATGSEFFASETLRLRGTLRWENGDPGGLEDLRHAVEKARRQRAAALQLRATVALEAANEFAAP</sequence>
<dbReference type="RefSeq" id="WP_270023794.1">
    <property type="nucleotide sequence ID" value="NZ_JAPDDP010000005.1"/>
</dbReference>
<keyword evidence="5" id="KW-1185">Reference proteome</keyword>
<dbReference type="SUPFAM" id="SSF55073">
    <property type="entry name" value="Nucleotide cyclase"/>
    <property type="match status" value="1"/>
</dbReference>
<dbReference type="InterPro" id="IPR011990">
    <property type="entry name" value="TPR-like_helical_dom_sf"/>
</dbReference>
<evidence type="ECO:0000256" key="2">
    <source>
        <dbReference type="ARBA" id="ARBA00022840"/>
    </source>
</evidence>
<dbReference type="Gene3D" id="3.30.70.1230">
    <property type="entry name" value="Nucleotide cyclase"/>
    <property type="match status" value="1"/>
</dbReference>
<proteinExistence type="predicted"/>
<accession>A0A9X3S604</accession>
<dbReference type="GO" id="GO:0005524">
    <property type="term" value="F:ATP binding"/>
    <property type="evidence" value="ECO:0007669"/>
    <property type="project" value="UniProtKB-KW"/>
</dbReference>
<dbReference type="GO" id="GO:0005737">
    <property type="term" value="C:cytoplasm"/>
    <property type="evidence" value="ECO:0007669"/>
    <property type="project" value="TreeGrafter"/>
</dbReference>
<dbReference type="SUPFAM" id="SSF52540">
    <property type="entry name" value="P-loop containing nucleoside triphosphate hydrolases"/>
    <property type="match status" value="1"/>
</dbReference>
<protein>
    <submittedName>
        <fullName evidence="4">AAA family ATPase</fullName>
    </submittedName>
</protein>
<dbReference type="EMBL" id="JAPDDP010000005">
    <property type="protein sequence ID" value="MDA0179509.1"/>
    <property type="molecule type" value="Genomic_DNA"/>
</dbReference>
<evidence type="ECO:0000259" key="3">
    <source>
        <dbReference type="PROSITE" id="PS50125"/>
    </source>
</evidence>
<dbReference type="GO" id="GO:0035556">
    <property type="term" value="P:intracellular signal transduction"/>
    <property type="evidence" value="ECO:0007669"/>
    <property type="project" value="InterPro"/>
</dbReference>
<dbReference type="Pfam" id="PF13191">
    <property type="entry name" value="AAA_16"/>
    <property type="match status" value="1"/>
</dbReference>
<evidence type="ECO:0000256" key="1">
    <source>
        <dbReference type="ARBA" id="ARBA00022741"/>
    </source>
</evidence>
<evidence type="ECO:0000313" key="5">
    <source>
        <dbReference type="Proteomes" id="UP001147653"/>
    </source>
</evidence>
<dbReference type="Pfam" id="PF00211">
    <property type="entry name" value="Guanylate_cyc"/>
    <property type="match status" value="1"/>
</dbReference>
<dbReference type="CDD" id="cd07302">
    <property type="entry name" value="CHD"/>
    <property type="match status" value="1"/>
</dbReference>
<dbReference type="InterPro" id="IPR027417">
    <property type="entry name" value="P-loop_NTPase"/>
</dbReference>
<dbReference type="GO" id="GO:0004016">
    <property type="term" value="F:adenylate cyclase activity"/>
    <property type="evidence" value="ECO:0007669"/>
    <property type="project" value="TreeGrafter"/>
</dbReference>
<evidence type="ECO:0000313" key="4">
    <source>
        <dbReference type="EMBL" id="MDA0179509.1"/>
    </source>
</evidence>
<name>A0A9X3S604_9ACTN</name>
<dbReference type="InterPro" id="IPR001054">
    <property type="entry name" value="A/G_cyclase"/>
</dbReference>
<dbReference type="Proteomes" id="UP001147653">
    <property type="component" value="Unassembled WGS sequence"/>
</dbReference>
<feature type="domain" description="Guanylate cyclase" evidence="3">
    <location>
        <begin position="60"/>
        <end position="179"/>
    </location>
</feature>
<reference evidence="4" key="1">
    <citation type="submission" date="2022-10" db="EMBL/GenBank/DDBJ databases">
        <title>The WGS of Solirubrobacter phytolaccae KCTC 29190.</title>
        <authorList>
            <person name="Jiang Z."/>
        </authorList>
    </citation>
    <scope>NUCLEOTIDE SEQUENCE</scope>
    <source>
        <strain evidence="4">KCTC 29190</strain>
    </source>
</reference>
<dbReference type="AlphaFoldDB" id="A0A9X3S604"/>
<dbReference type="PANTHER" id="PTHR16305:SF28">
    <property type="entry name" value="GUANYLATE CYCLASE DOMAIN-CONTAINING PROTEIN"/>
    <property type="match status" value="1"/>
</dbReference>
<comment type="caution">
    <text evidence="4">The sequence shown here is derived from an EMBL/GenBank/DDBJ whole genome shotgun (WGS) entry which is preliminary data.</text>
</comment>
<keyword evidence="1" id="KW-0547">Nucleotide-binding</keyword>
<dbReference type="Gene3D" id="1.25.40.10">
    <property type="entry name" value="Tetratricopeptide repeat domain"/>
    <property type="match status" value="1"/>
</dbReference>
<dbReference type="InterPro" id="IPR029787">
    <property type="entry name" value="Nucleotide_cyclase"/>
</dbReference>
<dbReference type="InterPro" id="IPR041664">
    <property type="entry name" value="AAA_16"/>
</dbReference>
<dbReference type="PANTHER" id="PTHR16305">
    <property type="entry name" value="TESTICULAR SOLUBLE ADENYLYL CYCLASE"/>
    <property type="match status" value="1"/>
</dbReference>
<dbReference type="SMART" id="SM00044">
    <property type="entry name" value="CYCc"/>
    <property type="match status" value="1"/>
</dbReference>
<keyword evidence="2" id="KW-0067">ATP-binding</keyword>
<dbReference type="GO" id="GO:0009190">
    <property type="term" value="P:cyclic nucleotide biosynthetic process"/>
    <property type="evidence" value="ECO:0007669"/>
    <property type="project" value="InterPro"/>
</dbReference>
<organism evidence="4 5">
    <name type="scientific">Solirubrobacter phytolaccae</name>
    <dbReference type="NCBI Taxonomy" id="1404360"/>
    <lineage>
        <taxon>Bacteria</taxon>
        <taxon>Bacillati</taxon>
        <taxon>Actinomycetota</taxon>
        <taxon>Thermoleophilia</taxon>
        <taxon>Solirubrobacterales</taxon>
        <taxon>Solirubrobacteraceae</taxon>
        <taxon>Solirubrobacter</taxon>
    </lineage>
</organism>
<gene>
    <name evidence="4" type="ORF">OJ997_04310</name>
</gene>
<dbReference type="PROSITE" id="PS50125">
    <property type="entry name" value="GUANYLATE_CYCLASE_2"/>
    <property type="match status" value="1"/>
</dbReference>